<reference evidence="9" key="1">
    <citation type="submission" date="2020-06" db="EMBL/GenBank/DDBJ databases">
        <authorList>
            <person name="Li T."/>
            <person name="Hu X."/>
            <person name="Zhang T."/>
            <person name="Song X."/>
            <person name="Zhang H."/>
            <person name="Dai N."/>
            <person name="Sheng W."/>
            <person name="Hou X."/>
            <person name="Wei L."/>
        </authorList>
    </citation>
    <scope>NUCLEOTIDE SEQUENCE</scope>
    <source>
        <strain evidence="9">G02</strain>
        <tissue evidence="9">Leaf</tissue>
    </source>
</reference>
<feature type="compositionally biased region" description="Basic and acidic residues" evidence="7">
    <location>
        <begin position="66"/>
        <end position="77"/>
    </location>
</feature>
<dbReference type="Pfam" id="PF10406">
    <property type="entry name" value="TAF8_C"/>
    <property type="match status" value="1"/>
</dbReference>
<keyword evidence="4" id="KW-0805">Transcription regulation</keyword>
<sequence length="451" mass="48853">MEKGAATGRGGGAAMGKGEKVGGDMEGGEDGWGGDGKGEGGRGCGATGEGLGRWGKSWGGGLGGRGGEEEGKDISVLRLNPRESEKISCRREKKKKLGTDEFAQAIARIAVAQVCESLGFQSFQQSALDTLADVGVRYIRELGKTACALANLANRSQCNVFDLIQGLEDLGSVQGFSGASDVNHSLSGSGVVRDIIRYVCQAEEIPFAYLLPVFPVVKERTLNPSFAQAQENLPDEHIPSWLPKFPDPETYVDLSSGNEKDTETEVVNKNQQIEEQHIKVERPLLNLQQKLICNGSEAGIAVEQVDAAKAQRAAESNPFLAPPLQFGEKEVSVPALPAKLSDEAVGYHQSCEVLENNLLTLEPSLQANEAATSGPCEPHDSRKILLNGRPNIHFKFGNRKKSLGMVTSPWNEGIEDSSLWFGDDRNEIDKKRRREKVLWENTEYPPKASHL</sequence>
<dbReference type="Pfam" id="PF07524">
    <property type="entry name" value="Bromo_TP"/>
    <property type="match status" value="1"/>
</dbReference>
<comment type="caution">
    <text evidence="9">The sequence shown here is derived from an EMBL/GenBank/DDBJ whole genome shotgun (WGS) entry which is preliminary data.</text>
</comment>
<dbReference type="InterPro" id="IPR009072">
    <property type="entry name" value="Histone-fold"/>
</dbReference>
<evidence type="ECO:0000256" key="2">
    <source>
        <dbReference type="ARBA" id="ARBA00008767"/>
    </source>
</evidence>
<evidence type="ECO:0000313" key="9">
    <source>
        <dbReference type="EMBL" id="KAL0431774.1"/>
    </source>
</evidence>
<dbReference type="Gene3D" id="1.10.20.10">
    <property type="entry name" value="Histone, subunit A"/>
    <property type="match status" value="1"/>
</dbReference>
<evidence type="ECO:0000256" key="5">
    <source>
        <dbReference type="ARBA" id="ARBA00023163"/>
    </source>
</evidence>
<organism evidence="9">
    <name type="scientific">Sesamum radiatum</name>
    <name type="common">Black benniseed</name>
    <dbReference type="NCBI Taxonomy" id="300843"/>
    <lineage>
        <taxon>Eukaryota</taxon>
        <taxon>Viridiplantae</taxon>
        <taxon>Streptophyta</taxon>
        <taxon>Embryophyta</taxon>
        <taxon>Tracheophyta</taxon>
        <taxon>Spermatophyta</taxon>
        <taxon>Magnoliopsida</taxon>
        <taxon>eudicotyledons</taxon>
        <taxon>Gunneridae</taxon>
        <taxon>Pentapetalae</taxon>
        <taxon>asterids</taxon>
        <taxon>lamiids</taxon>
        <taxon>Lamiales</taxon>
        <taxon>Pedaliaceae</taxon>
        <taxon>Sesamum</taxon>
    </lineage>
</organism>
<keyword evidence="6" id="KW-0539">Nucleus</keyword>
<evidence type="ECO:0000259" key="8">
    <source>
        <dbReference type="SMART" id="SM00576"/>
    </source>
</evidence>
<dbReference type="PANTHER" id="PTHR46338:SF1">
    <property type="entry name" value="TRANSCRIPTION INITIATION FACTOR TFIID SUBUNIT 8"/>
    <property type="match status" value="1"/>
</dbReference>
<name>A0AAW2VRX4_SESRA</name>
<evidence type="ECO:0000256" key="3">
    <source>
        <dbReference type="ARBA" id="ARBA00017307"/>
    </source>
</evidence>
<dbReference type="CDD" id="cd08049">
    <property type="entry name" value="TAF8"/>
    <property type="match status" value="1"/>
</dbReference>
<protein>
    <recommendedName>
        <fullName evidence="3">Transcription initiation factor TFIID subunit 8</fullName>
    </recommendedName>
</protein>
<keyword evidence="5" id="KW-0804">Transcription</keyword>
<evidence type="ECO:0000256" key="6">
    <source>
        <dbReference type="ARBA" id="ARBA00023242"/>
    </source>
</evidence>
<dbReference type="InterPro" id="IPR006565">
    <property type="entry name" value="BTP"/>
</dbReference>
<comment type="subcellular location">
    <subcellularLocation>
        <location evidence="1">Nucleus</location>
    </subcellularLocation>
</comment>
<evidence type="ECO:0000256" key="7">
    <source>
        <dbReference type="SAM" id="MobiDB-lite"/>
    </source>
</evidence>
<comment type="similarity">
    <text evidence="2">Belongs to the TAF8 family.</text>
</comment>
<proteinExistence type="inferred from homology"/>
<dbReference type="InterPro" id="IPR037818">
    <property type="entry name" value="TAF8"/>
</dbReference>
<evidence type="ECO:0000256" key="4">
    <source>
        <dbReference type="ARBA" id="ARBA00023015"/>
    </source>
</evidence>
<dbReference type="GO" id="GO:0005669">
    <property type="term" value="C:transcription factor TFIID complex"/>
    <property type="evidence" value="ECO:0007669"/>
    <property type="project" value="InterPro"/>
</dbReference>
<feature type="compositionally biased region" description="Gly residues" evidence="7">
    <location>
        <begin position="30"/>
        <end position="65"/>
    </location>
</feature>
<gene>
    <name evidence="9" type="ORF">Sradi_0803400</name>
</gene>
<evidence type="ECO:0000256" key="1">
    <source>
        <dbReference type="ARBA" id="ARBA00004123"/>
    </source>
</evidence>
<feature type="domain" description="Bromodomain associated" evidence="8">
    <location>
        <begin position="100"/>
        <end position="176"/>
    </location>
</feature>
<reference evidence="9" key="2">
    <citation type="journal article" date="2024" name="Plant">
        <title>Genomic evolution and insights into agronomic trait innovations of Sesamum species.</title>
        <authorList>
            <person name="Miao H."/>
            <person name="Wang L."/>
            <person name="Qu L."/>
            <person name="Liu H."/>
            <person name="Sun Y."/>
            <person name="Le M."/>
            <person name="Wang Q."/>
            <person name="Wei S."/>
            <person name="Zheng Y."/>
            <person name="Lin W."/>
            <person name="Duan Y."/>
            <person name="Cao H."/>
            <person name="Xiong S."/>
            <person name="Wang X."/>
            <person name="Wei L."/>
            <person name="Li C."/>
            <person name="Ma Q."/>
            <person name="Ju M."/>
            <person name="Zhao R."/>
            <person name="Li G."/>
            <person name="Mu C."/>
            <person name="Tian Q."/>
            <person name="Mei H."/>
            <person name="Zhang T."/>
            <person name="Gao T."/>
            <person name="Zhang H."/>
        </authorList>
    </citation>
    <scope>NUCLEOTIDE SEQUENCE</scope>
    <source>
        <strain evidence="9">G02</strain>
    </source>
</reference>
<dbReference type="PANTHER" id="PTHR46338">
    <property type="entry name" value="TRANSCRIPTION INITIATION FACTOR TFIID SUBUNIT 8"/>
    <property type="match status" value="1"/>
</dbReference>
<accession>A0AAW2VRX4</accession>
<dbReference type="AlphaFoldDB" id="A0AAW2VRX4"/>
<dbReference type="GO" id="GO:0046982">
    <property type="term" value="F:protein heterodimerization activity"/>
    <property type="evidence" value="ECO:0007669"/>
    <property type="project" value="InterPro"/>
</dbReference>
<dbReference type="SMART" id="SM00576">
    <property type="entry name" value="BTP"/>
    <property type="match status" value="1"/>
</dbReference>
<dbReference type="EMBL" id="JACGWJ010000003">
    <property type="protein sequence ID" value="KAL0431774.1"/>
    <property type="molecule type" value="Genomic_DNA"/>
</dbReference>
<feature type="region of interest" description="Disordered" evidence="7">
    <location>
        <begin position="1"/>
        <end position="77"/>
    </location>
</feature>
<dbReference type="InterPro" id="IPR019473">
    <property type="entry name" value="TFIID_su8_C"/>
</dbReference>